<feature type="transmembrane region" description="Helical" evidence="1">
    <location>
        <begin position="965"/>
        <end position="985"/>
    </location>
</feature>
<keyword evidence="2" id="KW-0732">Signal</keyword>
<protein>
    <submittedName>
        <fullName evidence="3">Uncharacterized protein</fullName>
    </submittedName>
</protein>
<accession>A0ABY0IH76</accession>
<keyword evidence="1" id="KW-1133">Transmembrane helix</keyword>
<proteinExistence type="predicted"/>
<feature type="signal peptide" evidence="2">
    <location>
        <begin position="1"/>
        <end position="22"/>
    </location>
</feature>
<dbReference type="Proteomes" id="UP000443582">
    <property type="component" value="Unassembled WGS sequence"/>
</dbReference>
<name>A0ABY0IH76_9BACT</name>
<organism evidence="3 4">
    <name type="scientific">Halobacteriovorax vibrionivorans</name>
    <dbReference type="NCBI Taxonomy" id="2152716"/>
    <lineage>
        <taxon>Bacteria</taxon>
        <taxon>Pseudomonadati</taxon>
        <taxon>Bdellovibrionota</taxon>
        <taxon>Bacteriovoracia</taxon>
        <taxon>Bacteriovoracales</taxon>
        <taxon>Halobacteriovoraceae</taxon>
        <taxon>Halobacteriovorax</taxon>
    </lineage>
</organism>
<evidence type="ECO:0000256" key="2">
    <source>
        <dbReference type="SAM" id="SignalP"/>
    </source>
</evidence>
<feature type="transmembrane region" description="Helical" evidence="1">
    <location>
        <begin position="941"/>
        <end position="958"/>
    </location>
</feature>
<dbReference type="RefSeq" id="WP_115361708.1">
    <property type="nucleotide sequence ID" value="NZ_QDKL01000002.1"/>
</dbReference>
<sequence>MVFKRLVTFLIISLCSFQMAFAQTIENTRQIASYIDLEDLKAQLAQVKKELRGNISSELSEEELSAYEQAFRMQNDNESQGETGEENDFITFLGSLKKNSCGVRDYIQEERPEEKKEDEGRGKSLFTDISKVISEIEVGDSPNRSQKRYIQGYARKAIQYFERAKSFKAKVEDFINETNEAYADKEELLLAYNDSFVKGLHDVKVSLTPFINMSSIDINTILPKLTTDFIEEETELYSFLVNGEMKDKIFFKVNFEGSDVTLELDTFQNFKRDIVIINESPSGKNYLRALRILTIQMMATQIRNYDIMIESKENHVVIPKSCRNKVNGDWPHLLELKVDESVAKTYLDNLIKNSGLAYDEMNLELMSVKEAQQLNPMAETMVSSTSIENFLRAAKGKEAKDFYRRSLKAGFDEALAYEKFMKMKMPEVSSVYMKKVYSHKGRARTSKDVTTKDIALFKDITGSVPENKTIEVDIFEGDQKYVEQIYPSAINASPYIASKMAQARTEKIEDIISENVKSQLKSNTIIVDFPSLYANEGYRNWGLNTLHDKAVELLDDKNFEIGSRHNMMMVGYCYRKPGNLCKGVSRQTNILKRVAEYIETLKIDGKYIPVSRLDQSKTKESYQVLAKIFNYLRSTARVFPELITNEYDYLIAQMQALNPLAKVRLGYLIAREELESIKNGRVKTMRKTSRGMRVDYDYRCFNNNMKKYIENLDEAAKVLMADKVITPNFLTRNLDKDEYKKLWNDIFDEYNKDTTQIMTAELHSGKKAYEAIEGLSNKVTIERSQIEDAAHKAVEGRLLYQTQEDIDNRLLEEDVEKVAFFKEILAAKSHEERKAIFESRPHTIDIFDDYELVHSFLKLNMDLKTPVYKDILKRSALERQQETYRKLNRFCQIEEDDVDSLKENFYATVKVQDQLNQLLGIPAVPKELMDRMGDWNSDEKWAMFNGVFGFLLGMGAVLAAGSCTVLTGGLCGIAIAGVGTVGFGMQANAIRLETKAKRRADRSEDYVGEMADLGFTDSNAAENVAKGWMAVAFEVIGTISMISILTRSISVGSKIFKESLKSIVRNRSKLGIKESLKQSGKDASVIVNESEVEFAKLVLGLKKYRDVFKNMLSAKTMDEVAYNLKNLDLDEEFVEATLKKMNKIEESYKAGRLSKSTYNKGIRNIVNSVEEAITKSNGGIYRYTSDVVVDLGYADVDRALGQTVAKLFNGSPLELRHYMSSYVKRLNKSMFRNSSKAARARLRLRKAAEGKYLKGTNWIVHAWNENTANLAKSRREFLRIYDELQRLPEGELVEYISKNADTLTDIFIKIPLRKRDFPYLLVQGAPHTGGFFGRRVPVISAIGEGVLMRKIFTARARLTSEVARRTARETLGLKRVLMAETVGDLYRGLEVSVLEALPKMSKKEVAEVEKMIAKVKEKAISGIYNNLESDRAIIQFMNKHGVSFDGLSPEQIFSELNRILYSPSGEVENALSRYLWASADVEGLFKSPEFTGLAYKVMRDTIEESNIGSLQRYLNALKILQIKDNGALGSVELF</sequence>
<dbReference type="EMBL" id="QDKL01000002">
    <property type="protein sequence ID" value="RZF21874.1"/>
    <property type="molecule type" value="Genomic_DNA"/>
</dbReference>
<reference evidence="4" key="1">
    <citation type="journal article" date="2019" name="Int. J. Syst. Evol. Microbiol.">
        <title>Halobacteriovorax valvorus sp. nov., a novel prokaryotic predator isolated from coastal seawater of China.</title>
        <authorList>
            <person name="Chen M.-X."/>
        </authorList>
    </citation>
    <scope>NUCLEOTIDE SEQUENCE [LARGE SCALE GENOMIC DNA]</scope>
    <source>
        <strain evidence="4">BL9</strain>
    </source>
</reference>
<evidence type="ECO:0000256" key="1">
    <source>
        <dbReference type="SAM" id="Phobius"/>
    </source>
</evidence>
<comment type="caution">
    <text evidence="3">The sequence shown here is derived from an EMBL/GenBank/DDBJ whole genome shotgun (WGS) entry which is preliminary data.</text>
</comment>
<evidence type="ECO:0000313" key="3">
    <source>
        <dbReference type="EMBL" id="RZF21874.1"/>
    </source>
</evidence>
<evidence type="ECO:0000313" key="4">
    <source>
        <dbReference type="Proteomes" id="UP000443582"/>
    </source>
</evidence>
<gene>
    <name evidence="3" type="ORF">DAY19_09295</name>
</gene>
<feature type="chain" id="PRO_5045934852" evidence="2">
    <location>
        <begin position="23"/>
        <end position="1534"/>
    </location>
</feature>
<keyword evidence="1" id="KW-0472">Membrane</keyword>
<keyword evidence="1" id="KW-0812">Transmembrane</keyword>
<keyword evidence="4" id="KW-1185">Reference proteome</keyword>